<dbReference type="EMBL" id="CAJNOE010000003">
    <property type="protein sequence ID" value="CAF0714302.1"/>
    <property type="molecule type" value="Genomic_DNA"/>
</dbReference>
<feature type="transmembrane region" description="Helical" evidence="10">
    <location>
        <begin position="1056"/>
        <end position="1077"/>
    </location>
</feature>
<accession>A0A813M6U5</accession>
<organism evidence="11 13">
    <name type="scientific">Adineta steineri</name>
    <dbReference type="NCBI Taxonomy" id="433720"/>
    <lineage>
        <taxon>Eukaryota</taxon>
        <taxon>Metazoa</taxon>
        <taxon>Spiralia</taxon>
        <taxon>Gnathifera</taxon>
        <taxon>Rotifera</taxon>
        <taxon>Eurotatoria</taxon>
        <taxon>Bdelloidea</taxon>
        <taxon>Adinetida</taxon>
        <taxon>Adinetidae</taxon>
        <taxon>Adineta</taxon>
    </lineage>
</organism>
<evidence type="ECO:0000256" key="2">
    <source>
        <dbReference type="ARBA" id="ARBA00022692"/>
    </source>
</evidence>
<dbReference type="Pfam" id="PF10218">
    <property type="entry name" value="SPRING1"/>
    <property type="match status" value="1"/>
</dbReference>
<dbReference type="InterPro" id="IPR035969">
    <property type="entry name" value="Rab-GAP_TBC_sf"/>
</dbReference>
<dbReference type="GO" id="GO:0000139">
    <property type="term" value="C:Golgi membrane"/>
    <property type="evidence" value="ECO:0007669"/>
    <property type="project" value="UniProtKB-SubCell"/>
</dbReference>
<evidence type="ECO:0000256" key="5">
    <source>
        <dbReference type="ARBA" id="ARBA00023136"/>
    </source>
</evidence>
<keyword evidence="5 10" id="KW-0472">Membrane</keyword>
<evidence type="ECO:0000313" key="13">
    <source>
        <dbReference type="Proteomes" id="UP000663860"/>
    </source>
</evidence>
<proteinExistence type="inferred from homology"/>
<dbReference type="EMBL" id="CAJOBB010000870">
    <property type="protein sequence ID" value="CAF3767999.1"/>
    <property type="molecule type" value="Genomic_DNA"/>
</dbReference>
<evidence type="ECO:0000256" key="6">
    <source>
        <dbReference type="ARBA" id="ARBA00023180"/>
    </source>
</evidence>
<dbReference type="PANTHER" id="PTHR13481">
    <property type="entry name" value="SREBP REGULATING GENE PROTEIN"/>
    <property type="match status" value="1"/>
</dbReference>
<comment type="similarity">
    <text evidence="7">Belongs to the SPRING family.</text>
</comment>
<evidence type="ECO:0000256" key="4">
    <source>
        <dbReference type="ARBA" id="ARBA00023034"/>
    </source>
</evidence>
<name>A0A813M6U5_9BILA</name>
<comment type="caution">
    <text evidence="11">The sequence shown here is derived from an EMBL/GenBank/DDBJ whole genome shotgun (WGS) entry which is preliminary data.</text>
</comment>
<keyword evidence="2 10" id="KW-0812">Transmembrane</keyword>
<keyword evidence="4" id="KW-0333">Golgi apparatus</keyword>
<protein>
    <recommendedName>
        <fullName evidence="8">SREBP regulating gene protein</fullName>
    </recommendedName>
</protein>
<evidence type="ECO:0000313" key="12">
    <source>
        <dbReference type="EMBL" id="CAF3767999.1"/>
    </source>
</evidence>
<dbReference type="SUPFAM" id="SSF47923">
    <property type="entry name" value="Ypt/Rab-GAP domain of gyp1p"/>
    <property type="match status" value="1"/>
</dbReference>
<dbReference type="InterPro" id="IPR019352">
    <property type="entry name" value="SPRING1"/>
</dbReference>
<reference evidence="11" key="1">
    <citation type="submission" date="2021-02" db="EMBL/GenBank/DDBJ databases">
        <authorList>
            <person name="Nowell W R."/>
        </authorList>
    </citation>
    <scope>NUCLEOTIDE SEQUENCE</scope>
</reference>
<evidence type="ECO:0000256" key="8">
    <source>
        <dbReference type="ARBA" id="ARBA00023485"/>
    </source>
</evidence>
<comment type="subcellular location">
    <subcellularLocation>
        <location evidence="1">Golgi apparatus membrane</location>
        <topology evidence="1">Single-pass membrane protein</topology>
    </subcellularLocation>
</comment>
<keyword evidence="9" id="KW-0175">Coiled coil</keyword>
<keyword evidence="6" id="KW-0325">Glycoprotein</keyword>
<keyword evidence="3 10" id="KW-1133">Transmembrane helix</keyword>
<feature type="transmembrane region" description="Helical" evidence="10">
    <location>
        <begin position="9"/>
        <end position="28"/>
    </location>
</feature>
<evidence type="ECO:0000256" key="10">
    <source>
        <dbReference type="SAM" id="Phobius"/>
    </source>
</evidence>
<evidence type="ECO:0000313" key="11">
    <source>
        <dbReference type="EMBL" id="CAF0714302.1"/>
    </source>
</evidence>
<dbReference type="PANTHER" id="PTHR13481:SF0">
    <property type="entry name" value="SREBP REGULATING GENE PROTEIN"/>
    <property type="match status" value="1"/>
</dbReference>
<gene>
    <name evidence="11" type="ORF">IZO911_LOCUS632</name>
    <name evidence="12" type="ORF">KXQ929_LOCUS15196</name>
</gene>
<dbReference type="Proteomes" id="UP000663868">
    <property type="component" value="Unassembled WGS sequence"/>
</dbReference>
<feature type="transmembrane region" description="Helical" evidence="10">
    <location>
        <begin position="945"/>
        <end position="966"/>
    </location>
</feature>
<sequence>MRIYFKQSVLFVICLICTLIGIYSWRWWQEYKLIINHFTHPTPKTNLNDLEQAILLDNRLISKCQHFAQGKQSLVVDSKGYVCERRHLEKIDGCCQTTSSSILGPYICDTCSSTTHCCSSFEHCISCCLKPDHRIYLQNYIRSRDLKTKLLLSHLSTLFDVCVSRCRTHNEKEIVDNPQHSPFNIQWLDTSYQQTCLPDSPWQQVLDDLEPVLFNRIHQQFNNSQRRQILIELLGSQFQQNFFVNEPDNPHLLMPPNMLKEDRIKLENEAKSWLQIQTLKAATEIDAAMKENDHHTNHLSNDMKNFLTYTNQTVSTSFERYLNQLQQKQEEQKLQELNKIKRQKELTGSSKLRSILPDSRMQSRKLSVINKSPSFSYSTTSQYSDVISNSIVALLKHDLRRITFIKEKLFGQQLPIALREISWTEYLLRSEKKSFDYNLHSIEHQIRRDFAAGITRGKNELKLMDPLNTPMKNLIENDVIDTYSKTYALQSYLKKYHLRLTIKTLNVLYTYRKDYETYFIYWLLPFQLSFMDEIHKDEEIYVSAMYLDLFIRHCFPTWSNIFTIASKIMSDIAIHDQEFYNHIKKTSKIDVKINTKDFVTEIISLENEQSENVKQYNNEIMTDPVIFLRKWICEMFVGILNSNAVLYLWDQFFMVKWNTTYIEHATKAILYLLRDKFLCTTDYEEIRQVFLEEPYLLYTSDIQTAFVHLALKHDNPKYIPAMNQRVHSLKPMDNIQYISNKHKTYVGQIGIKNISLILISPVTKDPREEFQYKSLVVEIQAHGGGENLGSISTQSVPVIRKEQTAHGQQKITIDLLDDKLILLIKQTRQSFISARIQAVIIVQQQLDANTLKILGHCRFPLYIPQKIGNLDTWDVTVGLVERALHSGIPPTSIDMIPDIPKPVESDKIDSSSIISLVIFDPKAEQHFAHLFIYNYRGYYQKTKRILVIFLPVFTVATFIIYIIYMFNINYRTMNLFTINMMNNDRHQSLLSNTLRYHKCCRIQEEILFDSQNEREYFRLFPHCQKSIEENEKLKDHWDNITTCGTLFKSIVFYTRFILIIDLILNFSIMTVSLIHIWEETDEWVNDNQCTLTITDNINYKAK</sequence>
<feature type="coiled-coil region" evidence="9">
    <location>
        <begin position="318"/>
        <end position="347"/>
    </location>
</feature>
<dbReference type="Proteomes" id="UP000663860">
    <property type="component" value="Unassembled WGS sequence"/>
</dbReference>
<evidence type="ECO:0000256" key="3">
    <source>
        <dbReference type="ARBA" id="ARBA00022989"/>
    </source>
</evidence>
<evidence type="ECO:0000256" key="1">
    <source>
        <dbReference type="ARBA" id="ARBA00004194"/>
    </source>
</evidence>
<evidence type="ECO:0000256" key="9">
    <source>
        <dbReference type="SAM" id="Coils"/>
    </source>
</evidence>
<evidence type="ECO:0000256" key="7">
    <source>
        <dbReference type="ARBA" id="ARBA00023461"/>
    </source>
</evidence>
<dbReference type="Gene3D" id="1.10.472.80">
    <property type="entry name" value="Ypt/Rab-GAP domain of gyp1p, domain 3"/>
    <property type="match status" value="1"/>
</dbReference>
<dbReference type="AlphaFoldDB" id="A0A813M6U5"/>
<dbReference type="GO" id="GO:2000640">
    <property type="term" value="P:positive regulation of SREBP signaling pathway"/>
    <property type="evidence" value="ECO:0007669"/>
    <property type="project" value="InterPro"/>
</dbReference>